<proteinExistence type="predicted"/>
<dbReference type="EMBL" id="JAAGWK010000015">
    <property type="protein sequence ID" value="NEL54657.1"/>
    <property type="molecule type" value="Genomic_DNA"/>
</dbReference>
<evidence type="ECO:0000313" key="2">
    <source>
        <dbReference type="Proteomes" id="UP000470470"/>
    </source>
</evidence>
<reference evidence="1 2" key="1">
    <citation type="submission" date="2020-02" db="EMBL/GenBank/DDBJ databases">
        <title>The whole genome sequence of CPCC 205119.</title>
        <authorList>
            <person name="Jiang Z."/>
        </authorList>
    </citation>
    <scope>NUCLEOTIDE SEQUENCE [LARGE SCALE GENOMIC DNA]</scope>
    <source>
        <strain evidence="1 2">CPCC 205119</strain>
    </source>
</reference>
<accession>A0A7K3WE30</accession>
<evidence type="ECO:0000313" key="1">
    <source>
        <dbReference type="EMBL" id="NEL54657.1"/>
    </source>
</evidence>
<dbReference type="RefSeq" id="WP_152731069.1">
    <property type="nucleotide sequence ID" value="NZ_JAABOZ010000001.1"/>
</dbReference>
<name>A0A7K3WE30_9ACTN</name>
<dbReference type="AlphaFoldDB" id="A0A7K3WE30"/>
<dbReference type="Proteomes" id="UP000470470">
    <property type="component" value="Unassembled WGS sequence"/>
</dbReference>
<organism evidence="1 2">
    <name type="scientific">Goekera deserti</name>
    <dbReference type="NCBI Taxonomy" id="2497753"/>
    <lineage>
        <taxon>Bacteria</taxon>
        <taxon>Bacillati</taxon>
        <taxon>Actinomycetota</taxon>
        <taxon>Actinomycetes</taxon>
        <taxon>Geodermatophilales</taxon>
        <taxon>Geodermatophilaceae</taxon>
        <taxon>Goekera</taxon>
    </lineage>
</organism>
<keyword evidence="2" id="KW-1185">Reference proteome</keyword>
<gene>
    <name evidence="1" type="ORF">G1H19_11660</name>
</gene>
<comment type="caution">
    <text evidence="1">The sequence shown here is derived from an EMBL/GenBank/DDBJ whole genome shotgun (WGS) entry which is preliminary data.</text>
</comment>
<sequence>MTGVVGPIQQALAGAGVPMTDPRSVVMGPEKAADSRALARRVADAVGDRTLRIGRRGGQPLAARAVERLLAGGTAIRGDRGALALADLLVYDADGPAVVTTSVKIRPYGFITPADPPRLWITTGNPDRLREQLPPSCAVAGVGSRELTVYLRAHDDVVMGLHAVDVGGRNAVSEAAQVLRRRRRATVAQVRAELVDRAADRADAAGLSLTSLPALTERGLHVVTAEVPGEFTEYAQEQTASGVTVLHHRFREVTPHQQFFTRQLVA</sequence>
<protein>
    <submittedName>
        <fullName evidence="1">Uncharacterized protein</fullName>
    </submittedName>
</protein>